<accession>A0ABD4K7X0</accession>
<dbReference type="Proteomes" id="UP000628560">
    <property type="component" value="Unassembled WGS sequence"/>
</dbReference>
<reference evidence="1 2" key="1">
    <citation type="submission" date="2020-11" db="EMBL/GenBank/DDBJ databases">
        <title>Identification of Lelliottia nimipressuralis from Wound Infection by Whole Genome-Based Bacterial Identification.</title>
        <authorList>
            <person name="Navarathna D.H."/>
            <person name="Choi H."/>
            <person name="Jinadatha C."/>
            <person name="Chatterjee P."/>
            <person name="Hwang M."/>
        </authorList>
    </citation>
    <scope>NUCLEOTIDE SEQUENCE [LARGE SCALE GENOMIC DNA]</scope>
    <source>
        <strain evidence="1 2">DN2020</strain>
    </source>
</reference>
<proteinExistence type="predicted"/>
<evidence type="ECO:0000313" key="2">
    <source>
        <dbReference type="Proteomes" id="UP000628560"/>
    </source>
</evidence>
<gene>
    <name evidence="1" type="ORF">ISP11_05190</name>
</gene>
<protein>
    <submittedName>
        <fullName evidence="1">Uncharacterized protein</fullName>
    </submittedName>
</protein>
<dbReference type="RefSeq" id="WP_194512565.1">
    <property type="nucleotide sequence ID" value="NZ_JADIXP010000002.1"/>
</dbReference>
<organism evidence="1 2">
    <name type="scientific">Lelliottia nimipressuralis</name>
    <dbReference type="NCBI Taxonomy" id="69220"/>
    <lineage>
        <taxon>Bacteria</taxon>
        <taxon>Pseudomonadati</taxon>
        <taxon>Pseudomonadota</taxon>
        <taxon>Gammaproteobacteria</taxon>
        <taxon>Enterobacterales</taxon>
        <taxon>Enterobacteriaceae</taxon>
        <taxon>Lelliottia</taxon>
    </lineage>
</organism>
<evidence type="ECO:0000313" key="1">
    <source>
        <dbReference type="EMBL" id="MBF4177255.1"/>
    </source>
</evidence>
<sequence>MSFRTVTGLGSPQYGRKAARLIAQRIAKYGSIRAYYAQKQKEQRNG</sequence>
<comment type="caution">
    <text evidence="1">The sequence shown here is derived from an EMBL/GenBank/DDBJ whole genome shotgun (WGS) entry which is preliminary data.</text>
</comment>
<dbReference type="EMBL" id="JADIXP010000002">
    <property type="protein sequence ID" value="MBF4177255.1"/>
    <property type="molecule type" value="Genomic_DNA"/>
</dbReference>
<name>A0ABD4K7X0_9ENTR</name>
<dbReference type="AlphaFoldDB" id="A0ABD4K7X0"/>